<feature type="compositionally biased region" description="Polar residues" evidence="6">
    <location>
        <begin position="13"/>
        <end position="24"/>
    </location>
</feature>
<dbReference type="PANTHER" id="PTHR46423">
    <property type="entry name" value="RNA POLYMERASE II-ASSOCIATED PROTEIN 3"/>
    <property type="match status" value="1"/>
</dbReference>
<dbReference type="InterPro" id="IPR019734">
    <property type="entry name" value="TPR_rpt"/>
</dbReference>
<keyword evidence="1" id="KW-0677">Repeat</keyword>
<feature type="region of interest" description="Disordered" evidence="6">
    <location>
        <begin position="115"/>
        <end position="137"/>
    </location>
</feature>
<dbReference type="PANTHER" id="PTHR46423:SF1">
    <property type="entry name" value="RNA POLYMERASE II-ASSOCIATED PROTEIN 3"/>
    <property type="match status" value="1"/>
</dbReference>
<feature type="domain" description="RNA-polymerase II-associated protein 3-like C-terminal" evidence="7">
    <location>
        <begin position="412"/>
        <end position="502"/>
    </location>
</feature>
<comment type="caution">
    <text evidence="8">The sequence shown here is derived from an EMBL/GenBank/DDBJ whole genome shotgun (WGS) entry which is preliminary data.</text>
</comment>
<gene>
    <name evidence="8" type="primary">RPAP3</name>
    <name evidence="8" type="ORF">DFQ27_005695</name>
</gene>
<evidence type="ECO:0000259" key="7">
    <source>
        <dbReference type="Pfam" id="PF13877"/>
    </source>
</evidence>
<feature type="compositionally biased region" description="Low complexity" evidence="6">
    <location>
        <begin position="377"/>
        <end position="392"/>
    </location>
</feature>
<evidence type="ECO:0000256" key="4">
    <source>
        <dbReference type="ARBA" id="ARBA00040133"/>
    </source>
</evidence>
<evidence type="ECO:0000313" key="8">
    <source>
        <dbReference type="EMBL" id="KAG0256477.1"/>
    </source>
</evidence>
<dbReference type="SMART" id="SM00028">
    <property type="entry name" value="TPR"/>
    <property type="match status" value="3"/>
</dbReference>
<dbReference type="InterPro" id="IPR051966">
    <property type="entry name" value="RPAP3"/>
</dbReference>
<dbReference type="Proteomes" id="UP000807716">
    <property type="component" value="Unassembled WGS sequence"/>
</dbReference>
<dbReference type="InterPro" id="IPR011990">
    <property type="entry name" value="TPR-like_helical_dom_sf"/>
</dbReference>
<feature type="compositionally biased region" description="Polar residues" evidence="6">
    <location>
        <begin position="393"/>
        <end position="407"/>
    </location>
</feature>
<dbReference type="Pfam" id="PF07719">
    <property type="entry name" value="TPR_2"/>
    <property type="match status" value="1"/>
</dbReference>
<dbReference type="OrthoDB" id="629492at2759"/>
<evidence type="ECO:0000256" key="1">
    <source>
        <dbReference type="ARBA" id="ARBA00022737"/>
    </source>
</evidence>
<sequence>MERFVEWERRVKSTSARRPLSSVQERPLARERRDILLNQVSPISLKPRSQPTDQHTNKSTADPPSPAEQNRTVTPPTLSPSGTKSEALAAARTSYYDSWDKFDVDKALEAVDQRESEKLKSGNKKQPDVAPATVPVPATTAIKEKEMGNAAFKKGDYNKAIEHYTVCMKLDPANAVYPINRAMALLKLDRFAEVEADCTTGLKLDPKNVKALWRRGIARRSLGKVADARGDFEAALKIEPTNKAVKDELAKLGKATSEKPKAPTAASAAPASPPTNKTAITKSQPVASPRVRSDARVPIVEVDSDDDSTLFPKAPKGVSKTSTTATKSSPSASSPMQSKVLEAVPPPATVVAEKPSVAAHPAQEKTPATEVSSARDSPSSTISTTPTSAPSPQKGQPTSAPQSTTHSVKMIPPTTLLDFQRDWKSYSRDKNLLYHYLRIIPPQELPGLFKSSFESDYFSSMLPIYKEFYIPHESANLLYETLKNLSNVQRFGMALMFVSKSESQILTELFQHLSASVGQGSFTAQDLSSLAAKYKIKLA</sequence>
<keyword evidence="2 5" id="KW-0802">TPR repeat</keyword>
<reference evidence="8" key="1">
    <citation type="journal article" date="2020" name="Fungal Divers.">
        <title>Resolving the Mortierellaceae phylogeny through synthesis of multi-gene phylogenetics and phylogenomics.</title>
        <authorList>
            <person name="Vandepol N."/>
            <person name="Liber J."/>
            <person name="Desiro A."/>
            <person name="Na H."/>
            <person name="Kennedy M."/>
            <person name="Barry K."/>
            <person name="Grigoriev I.V."/>
            <person name="Miller A.N."/>
            <person name="O'Donnell K."/>
            <person name="Stajich J.E."/>
            <person name="Bonito G."/>
        </authorList>
    </citation>
    <scope>NUCLEOTIDE SEQUENCE</scope>
    <source>
        <strain evidence="8">BC1065</strain>
    </source>
</reference>
<keyword evidence="9" id="KW-1185">Reference proteome</keyword>
<dbReference type="InterPro" id="IPR025986">
    <property type="entry name" value="RPAP3-like_C"/>
</dbReference>
<feature type="compositionally biased region" description="Low complexity" evidence="6">
    <location>
        <begin position="262"/>
        <end position="279"/>
    </location>
</feature>
<dbReference type="SUPFAM" id="SSF48452">
    <property type="entry name" value="TPR-like"/>
    <property type="match status" value="1"/>
</dbReference>
<dbReference type="Gene3D" id="1.25.40.10">
    <property type="entry name" value="Tetratricopeptide repeat domain"/>
    <property type="match status" value="1"/>
</dbReference>
<evidence type="ECO:0000256" key="6">
    <source>
        <dbReference type="SAM" id="MobiDB-lite"/>
    </source>
</evidence>
<protein>
    <recommendedName>
        <fullName evidence="4">RNA polymerase II-associated protein 3</fullName>
    </recommendedName>
</protein>
<name>A0A9P6U1I0_9FUNG</name>
<feature type="region of interest" description="Disordered" evidence="6">
    <location>
        <begin position="1"/>
        <end position="87"/>
    </location>
</feature>
<evidence type="ECO:0000313" key="9">
    <source>
        <dbReference type="Proteomes" id="UP000807716"/>
    </source>
</evidence>
<evidence type="ECO:0000256" key="5">
    <source>
        <dbReference type="PROSITE-ProRule" id="PRU00339"/>
    </source>
</evidence>
<feature type="repeat" description="TPR" evidence="5">
    <location>
        <begin position="209"/>
        <end position="242"/>
    </location>
</feature>
<organism evidence="8 9">
    <name type="scientific">Actinomortierella ambigua</name>
    <dbReference type="NCBI Taxonomy" id="1343610"/>
    <lineage>
        <taxon>Eukaryota</taxon>
        <taxon>Fungi</taxon>
        <taxon>Fungi incertae sedis</taxon>
        <taxon>Mucoromycota</taxon>
        <taxon>Mortierellomycotina</taxon>
        <taxon>Mortierellomycetes</taxon>
        <taxon>Mortierellales</taxon>
        <taxon>Mortierellaceae</taxon>
        <taxon>Actinomortierella</taxon>
    </lineage>
</organism>
<feature type="compositionally biased region" description="Low complexity" evidence="6">
    <location>
        <begin position="319"/>
        <end position="335"/>
    </location>
</feature>
<feature type="compositionally biased region" description="Basic and acidic residues" evidence="6">
    <location>
        <begin position="1"/>
        <end position="11"/>
    </location>
</feature>
<dbReference type="PROSITE" id="PS50005">
    <property type="entry name" value="TPR"/>
    <property type="match status" value="2"/>
</dbReference>
<dbReference type="EMBL" id="JAAAJB010000408">
    <property type="protein sequence ID" value="KAG0256477.1"/>
    <property type="molecule type" value="Genomic_DNA"/>
</dbReference>
<feature type="region of interest" description="Disordered" evidence="6">
    <location>
        <begin position="253"/>
        <end position="339"/>
    </location>
</feature>
<evidence type="ECO:0000256" key="2">
    <source>
        <dbReference type="ARBA" id="ARBA00022803"/>
    </source>
</evidence>
<feature type="region of interest" description="Disordered" evidence="6">
    <location>
        <begin position="354"/>
        <end position="409"/>
    </location>
</feature>
<accession>A0A9P6U1I0</accession>
<proteinExistence type="inferred from homology"/>
<dbReference type="Pfam" id="PF13877">
    <property type="entry name" value="RPAP3_C"/>
    <property type="match status" value="1"/>
</dbReference>
<dbReference type="InterPro" id="IPR013105">
    <property type="entry name" value="TPR_2"/>
</dbReference>
<comment type="similarity">
    <text evidence="3">Belongs to the RPAP3 family.</text>
</comment>
<evidence type="ECO:0000256" key="3">
    <source>
        <dbReference type="ARBA" id="ARBA00038275"/>
    </source>
</evidence>
<feature type="compositionally biased region" description="Polar residues" evidence="6">
    <location>
        <begin position="38"/>
        <end position="84"/>
    </location>
</feature>
<feature type="repeat" description="TPR" evidence="5">
    <location>
        <begin position="141"/>
        <end position="174"/>
    </location>
</feature>
<dbReference type="GO" id="GO:0101031">
    <property type="term" value="C:protein folding chaperone complex"/>
    <property type="evidence" value="ECO:0007669"/>
    <property type="project" value="TreeGrafter"/>
</dbReference>
<dbReference type="AlphaFoldDB" id="A0A9P6U1I0"/>